<dbReference type="Pfam" id="PF08718">
    <property type="entry name" value="GLTP"/>
    <property type="match status" value="1"/>
</dbReference>
<keyword evidence="3" id="KW-1185">Reference proteome</keyword>
<dbReference type="InterPro" id="IPR021917">
    <property type="entry name" value="Unchr_Zn-peptidase-like"/>
</dbReference>
<dbReference type="Gene3D" id="1.10.3520.10">
    <property type="entry name" value="Glycolipid transfer protein"/>
    <property type="match status" value="1"/>
</dbReference>
<name>A0A182VR89_9DIPT</name>
<dbReference type="InterPro" id="IPR014830">
    <property type="entry name" value="Glycolipid_transfer_prot_dom"/>
</dbReference>
<dbReference type="Pfam" id="PF12044">
    <property type="entry name" value="Metallopep"/>
    <property type="match status" value="1"/>
</dbReference>
<reference evidence="3" key="1">
    <citation type="submission" date="2013-03" db="EMBL/GenBank/DDBJ databases">
        <title>The Genome Sequence of Anopheles minimus MINIMUS1.</title>
        <authorList>
            <consortium name="The Broad Institute Genomics Platform"/>
            <person name="Neafsey D.E."/>
            <person name="Walton C."/>
            <person name="Walker B."/>
            <person name="Young S.K."/>
            <person name="Zeng Q."/>
            <person name="Gargeya S."/>
            <person name="Fitzgerald M."/>
            <person name="Haas B."/>
            <person name="Abouelleil A."/>
            <person name="Allen A.W."/>
            <person name="Alvarado L."/>
            <person name="Arachchi H.M."/>
            <person name="Berlin A.M."/>
            <person name="Chapman S.B."/>
            <person name="Gainer-Dewar J."/>
            <person name="Goldberg J."/>
            <person name="Griggs A."/>
            <person name="Gujja S."/>
            <person name="Hansen M."/>
            <person name="Howarth C."/>
            <person name="Imamovic A."/>
            <person name="Ireland A."/>
            <person name="Larimer J."/>
            <person name="McCowan C."/>
            <person name="Murphy C."/>
            <person name="Pearson M."/>
            <person name="Poon T.W."/>
            <person name="Priest M."/>
            <person name="Roberts A."/>
            <person name="Saif S."/>
            <person name="Shea T."/>
            <person name="Sisk P."/>
            <person name="Sykes S."/>
            <person name="Wortman J."/>
            <person name="Nusbaum C."/>
            <person name="Birren B."/>
        </authorList>
    </citation>
    <scope>NUCLEOTIDE SEQUENCE [LARGE SCALE GENOMIC DNA]</scope>
    <source>
        <strain evidence="3">MINIMUS1</strain>
    </source>
</reference>
<organism evidence="2 3">
    <name type="scientific">Anopheles minimus</name>
    <dbReference type="NCBI Taxonomy" id="112268"/>
    <lineage>
        <taxon>Eukaryota</taxon>
        <taxon>Metazoa</taxon>
        <taxon>Ecdysozoa</taxon>
        <taxon>Arthropoda</taxon>
        <taxon>Hexapoda</taxon>
        <taxon>Insecta</taxon>
        <taxon>Pterygota</taxon>
        <taxon>Neoptera</taxon>
        <taxon>Endopterygota</taxon>
        <taxon>Diptera</taxon>
        <taxon>Nematocera</taxon>
        <taxon>Culicoidea</taxon>
        <taxon>Culicidae</taxon>
        <taxon>Anophelinae</taxon>
        <taxon>Anopheles</taxon>
    </lineage>
</organism>
<accession>A0A182VR89</accession>
<protein>
    <recommendedName>
        <fullName evidence="1">Glycolipid transfer protein domain-containing protein</fullName>
    </recommendedName>
</protein>
<dbReference type="AlphaFoldDB" id="A0A182VR89"/>
<reference evidence="2" key="2">
    <citation type="submission" date="2020-05" db="UniProtKB">
        <authorList>
            <consortium name="EnsemblMetazoa"/>
        </authorList>
    </citation>
    <scope>IDENTIFICATION</scope>
    <source>
        <strain evidence="2">MINIMUS1</strain>
    </source>
</reference>
<dbReference type="InterPro" id="IPR053002">
    <property type="entry name" value="Metalloproteinase_M10B"/>
</dbReference>
<proteinExistence type="predicted"/>
<evidence type="ECO:0000313" key="2">
    <source>
        <dbReference type="EnsemblMetazoa" id="AMIN000574-PA"/>
    </source>
</evidence>
<dbReference type="FunFam" id="1.10.3520.10:FF:000001">
    <property type="entry name" value="Pleckstrin domain-containing family A member 8"/>
    <property type="match status" value="1"/>
</dbReference>
<evidence type="ECO:0000313" key="3">
    <source>
        <dbReference type="Proteomes" id="UP000075920"/>
    </source>
</evidence>
<dbReference type="SUPFAM" id="SSF110004">
    <property type="entry name" value="Glycolipid transfer protein, GLTP"/>
    <property type="match status" value="1"/>
</dbReference>
<dbReference type="GO" id="GO:0005737">
    <property type="term" value="C:cytoplasm"/>
    <property type="evidence" value="ECO:0007669"/>
    <property type="project" value="InterPro"/>
</dbReference>
<dbReference type="VEuPathDB" id="VectorBase:AMIN000574"/>
<dbReference type="Proteomes" id="UP000075920">
    <property type="component" value="Unassembled WGS sequence"/>
</dbReference>
<evidence type="ECO:0000259" key="1">
    <source>
        <dbReference type="Pfam" id="PF08718"/>
    </source>
</evidence>
<dbReference type="EnsemblMetazoa" id="AMIN000574-RA">
    <property type="protein sequence ID" value="AMIN000574-PA"/>
    <property type="gene ID" value="AMIN000574"/>
</dbReference>
<dbReference type="GO" id="GO:0120013">
    <property type="term" value="F:lipid transfer activity"/>
    <property type="evidence" value="ECO:0007669"/>
    <property type="project" value="InterPro"/>
</dbReference>
<feature type="domain" description="Glycolipid transfer protein" evidence="1">
    <location>
        <begin position="577"/>
        <end position="716"/>
    </location>
</feature>
<sequence length="757" mass="85192">MCDFEHNVQLSNVKHGESFNYSIVLLKGELTNPCCTGKLQIVAVNNRPVPFSCAVAEKDEGNVLGKQEVSQKFRVLLRLTVGENVYEVQYCKVKICITLTYTAPDTSFTVVPLYIICKGHSGRYQSHEPDCVNDSAHACRKITLAIELLQCLYAEKLHEHGYGRKTFTLESCCKPFHSALEWDRSTTMTEAELWHQFATELVQSKRYDLERVKVVAFLSSTHFEGITDGDYSYENIRRKTTGHAALGGGGLALFGTGCLYTWPSSLEAVCAAFTSQQPVDCAILLDDSNYRRTYGGCFATTLGSVCHEMGHTFDLGHTPDSSIMGDGFDALDNVFVGYHGANGPKRIIHTKPPGLAGKLTQLKRPGDVLRQRLDAKQNDGVFFAPVSALTLRYHRWFNHAQKCLPSGSMHFDSVARTVTCSSGGAKIALAELRSTDNGMMHKCWTFPEGQTQPSVFTLPKLANMQHLTLFVIDTNGNILKANLNSISSAQIYKIKITVPDRSRWIARHECDGKTSYHFTPVQRTVQIQSDCACVRAMSEESVETTNATTPAAVCEAKILFRQLKPFPVIDENNNFKIETDHFLESSNQIIDAIACFGKLFSPIVRDMRQNVQKIAVKYKQNETMFKYLEDLILKDKDGNDNPFDTVTDGLLWLKRAFEMMEQFFRNLLQDETCSEQVKPHLKKAYEECLLPYHGFVAQKAFQLLHIYLPSRSSLLGTSESNMDNLQALGEFLVLFRANLNHLNEFYTKHDLHRTYKA</sequence>
<dbReference type="PANTHER" id="PTHR21054">
    <property type="entry name" value="ZINC METALLOPROTEINASE-RELATED"/>
    <property type="match status" value="1"/>
</dbReference>
<dbReference type="PANTHER" id="PTHR21054:SF2">
    <property type="entry name" value="MIP04191P"/>
    <property type="match status" value="1"/>
</dbReference>
<dbReference type="InterPro" id="IPR036497">
    <property type="entry name" value="GLTP_sf"/>
</dbReference>